<name>A0A6L5Z3Y3_9RHOB</name>
<gene>
    <name evidence="2" type="ORF">GE300_16815</name>
</gene>
<keyword evidence="1" id="KW-0812">Transmembrane</keyword>
<comment type="caution">
    <text evidence="2">The sequence shown here is derived from an EMBL/GenBank/DDBJ whole genome shotgun (WGS) entry which is preliminary data.</text>
</comment>
<evidence type="ECO:0000313" key="2">
    <source>
        <dbReference type="EMBL" id="MSU91246.1"/>
    </source>
</evidence>
<reference evidence="2 3" key="1">
    <citation type="submission" date="2019-10" db="EMBL/GenBank/DDBJ databases">
        <title>Cognatihalovulum marinum gen. nov. sp. nov., a new member of the family Rhodobacteraceae isolated from deep seawater of the Northwest Indian Ocean.</title>
        <authorList>
            <person name="Ruan C."/>
            <person name="Wang J."/>
            <person name="Zheng X."/>
            <person name="Song L."/>
            <person name="Zhu Y."/>
            <person name="Huang Y."/>
            <person name="Lu Z."/>
            <person name="Du W."/>
            <person name="Huang L."/>
            <person name="Dai X."/>
        </authorList>
    </citation>
    <scope>NUCLEOTIDE SEQUENCE [LARGE SCALE GENOMIC DNA]</scope>
    <source>
        <strain evidence="2 3">2CG4</strain>
    </source>
</reference>
<dbReference type="Proteomes" id="UP000474957">
    <property type="component" value="Unassembled WGS sequence"/>
</dbReference>
<dbReference type="AlphaFoldDB" id="A0A6L5Z3Y3"/>
<proteinExistence type="predicted"/>
<protein>
    <recommendedName>
        <fullName evidence="4">DUF948 domain-containing protein</fullName>
    </recommendedName>
</protein>
<feature type="transmembrane region" description="Helical" evidence="1">
    <location>
        <begin position="6"/>
        <end position="31"/>
    </location>
</feature>
<evidence type="ECO:0000313" key="3">
    <source>
        <dbReference type="Proteomes" id="UP000474957"/>
    </source>
</evidence>
<evidence type="ECO:0008006" key="4">
    <source>
        <dbReference type="Google" id="ProtNLM"/>
    </source>
</evidence>
<evidence type="ECO:0000256" key="1">
    <source>
        <dbReference type="SAM" id="Phobius"/>
    </source>
</evidence>
<keyword evidence="1" id="KW-0472">Membrane</keyword>
<accession>A0A6L5Z3Y3</accession>
<sequence>MIAALTWISVILALVIVLVVAYHLLGIYLALKRGADHLEALAAGLAQVRDDTGPLNAQVDDIDTGLEALAPPLLAANDNLAAIVDVTRGLTAR</sequence>
<dbReference type="EMBL" id="WIND01000017">
    <property type="protein sequence ID" value="MSU91246.1"/>
    <property type="molecule type" value="Genomic_DNA"/>
</dbReference>
<keyword evidence="3" id="KW-1185">Reference proteome</keyword>
<keyword evidence="1" id="KW-1133">Transmembrane helix</keyword>
<dbReference type="RefSeq" id="WP_154448207.1">
    <property type="nucleotide sequence ID" value="NZ_WIND01000017.1"/>
</dbReference>
<organism evidence="2 3">
    <name type="scientific">Halovulum marinum</name>
    <dbReference type="NCBI Taxonomy" id="2662447"/>
    <lineage>
        <taxon>Bacteria</taxon>
        <taxon>Pseudomonadati</taxon>
        <taxon>Pseudomonadota</taxon>
        <taxon>Alphaproteobacteria</taxon>
        <taxon>Rhodobacterales</taxon>
        <taxon>Paracoccaceae</taxon>
        <taxon>Halovulum</taxon>
    </lineage>
</organism>